<dbReference type="OMA" id="KTEFCNC"/>
<feature type="region of interest" description="Disordered" evidence="6">
    <location>
        <begin position="169"/>
        <end position="193"/>
    </location>
</feature>
<keyword evidence="1 5" id="KW-0479">Metal-binding</keyword>
<dbReference type="InterPro" id="IPR000571">
    <property type="entry name" value="Znf_CCCH"/>
</dbReference>
<gene>
    <name evidence="8" type="ORF">GLP15_226</name>
</gene>
<sequence length="193" mass="21629">MSIVMRNIESSLRNVESLAVGQTSSSTGAKYKTEFCNCFAEFGRCDYGDRCQFAHSMEEFQHRRRSNVKDMKLCTDFITHGYCPYGRRCNFLHQSPDGLVCDTTQPTLFSEPSHIDQSVIAAYNKFLRESRQDEPSSRVVIAHQIKEGPGCSIRFSDTYVEAESLLRRDGEVPPDKPGHAHIGVPKTGAATAK</sequence>
<dbReference type="STRING" id="658858.E1F1J7"/>
<keyword evidence="4 5" id="KW-0862">Zinc</keyword>
<evidence type="ECO:0000313" key="8">
    <source>
        <dbReference type="EMBL" id="EFO63678.1"/>
    </source>
</evidence>
<dbReference type="SMART" id="SM00356">
    <property type="entry name" value="ZnF_C3H1"/>
    <property type="match status" value="2"/>
</dbReference>
<dbReference type="Gene3D" id="4.10.1000.10">
    <property type="entry name" value="Zinc finger, CCCH-type"/>
    <property type="match status" value="1"/>
</dbReference>
<reference evidence="8 9" key="1">
    <citation type="journal article" date="2010" name="BMC Genomics">
        <title>Genome analysis and comparative genomics of a Giardia intestinalis assemblage E isolate.</title>
        <authorList>
            <person name="Jerlstrom-Hultqvist J."/>
            <person name="Franzen O."/>
            <person name="Ankarklev J."/>
            <person name="Xu F."/>
            <person name="Nohynkova E."/>
            <person name="Andersson J.O."/>
            <person name="Svard S.G."/>
            <person name="Andersson B."/>
        </authorList>
    </citation>
    <scope>NUCLEOTIDE SEQUENCE [LARGE SCALE GENOMIC DNA]</scope>
    <source>
        <strain evidence="8 9">P15</strain>
    </source>
</reference>
<dbReference type="PANTHER" id="PTHR12547:SF18">
    <property type="entry name" value="PROTEIN TIS11"/>
    <property type="match status" value="1"/>
</dbReference>
<dbReference type="InterPro" id="IPR045877">
    <property type="entry name" value="ZFP36-like"/>
</dbReference>
<feature type="zinc finger region" description="C3H1-type" evidence="5">
    <location>
        <begin position="69"/>
        <end position="96"/>
    </location>
</feature>
<dbReference type="PROSITE" id="PS50103">
    <property type="entry name" value="ZF_C3H1"/>
    <property type="match status" value="2"/>
</dbReference>
<dbReference type="GO" id="GO:0008270">
    <property type="term" value="F:zinc ion binding"/>
    <property type="evidence" value="ECO:0007669"/>
    <property type="project" value="UniProtKB-KW"/>
</dbReference>
<dbReference type="InterPro" id="IPR036855">
    <property type="entry name" value="Znf_CCCH_sf"/>
</dbReference>
<feature type="domain" description="C3H1-type" evidence="7">
    <location>
        <begin position="69"/>
        <end position="96"/>
    </location>
</feature>
<dbReference type="EMBL" id="ACVC01000123">
    <property type="protein sequence ID" value="EFO63678.1"/>
    <property type="molecule type" value="Genomic_DNA"/>
</dbReference>
<keyword evidence="3 5" id="KW-0863">Zinc-finger</keyword>
<protein>
    <submittedName>
        <fullName evidence="8">Zinc finger domain-containing protein</fullName>
    </submittedName>
</protein>
<comment type="caution">
    <text evidence="8">The sequence shown here is derived from an EMBL/GenBank/DDBJ whole genome shotgun (WGS) entry which is preliminary data.</text>
</comment>
<accession>E1F1J7</accession>
<dbReference type="Proteomes" id="UP000008974">
    <property type="component" value="Unassembled WGS sequence"/>
</dbReference>
<dbReference type="AlphaFoldDB" id="E1F1J7"/>
<dbReference type="Pfam" id="PF00642">
    <property type="entry name" value="zf-CCCH"/>
    <property type="match status" value="2"/>
</dbReference>
<evidence type="ECO:0000256" key="5">
    <source>
        <dbReference type="PROSITE-ProRule" id="PRU00723"/>
    </source>
</evidence>
<feature type="domain" description="C3H1-type" evidence="7">
    <location>
        <begin position="30"/>
        <end position="58"/>
    </location>
</feature>
<dbReference type="SUPFAM" id="SSF90229">
    <property type="entry name" value="CCCH zinc finger"/>
    <property type="match status" value="2"/>
</dbReference>
<dbReference type="GO" id="GO:0003729">
    <property type="term" value="F:mRNA binding"/>
    <property type="evidence" value="ECO:0007669"/>
    <property type="project" value="InterPro"/>
</dbReference>
<dbReference type="PANTHER" id="PTHR12547">
    <property type="entry name" value="CCCH ZINC FINGER/TIS11-RELATED"/>
    <property type="match status" value="1"/>
</dbReference>
<dbReference type="VEuPathDB" id="GiardiaDB:GLP15_226"/>
<proteinExistence type="predicted"/>
<evidence type="ECO:0000256" key="4">
    <source>
        <dbReference type="ARBA" id="ARBA00022833"/>
    </source>
</evidence>
<evidence type="ECO:0000256" key="2">
    <source>
        <dbReference type="ARBA" id="ARBA00022737"/>
    </source>
</evidence>
<evidence type="ECO:0000259" key="7">
    <source>
        <dbReference type="PROSITE" id="PS50103"/>
    </source>
</evidence>
<name>E1F1J7_GIAIA</name>
<feature type="zinc finger region" description="C3H1-type" evidence="5">
    <location>
        <begin position="30"/>
        <end position="58"/>
    </location>
</feature>
<dbReference type="Gene3D" id="6.10.250.3220">
    <property type="match status" value="1"/>
</dbReference>
<evidence type="ECO:0000313" key="9">
    <source>
        <dbReference type="Proteomes" id="UP000008974"/>
    </source>
</evidence>
<keyword evidence="2" id="KW-0677">Repeat</keyword>
<evidence type="ECO:0000256" key="1">
    <source>
        <dbReference type="ARBA" id="ARBA00022723"/>
    </source>
</evidence>
<dbReference type="OrthoDB" id="410307at2759"/>
<organism evidence="8 9">
    <name type="scientific">Giardia intestinalis (strain P15)</name>
    <name type="common">Giardia lamblia</name>
    <dbReference type="NCBI Taxonomy" id="658858"/>
    <lineage>
        <taxon>Eukaryota</taxon>
        <taxon>Metamonada</taxon>
        <taxon>Diplomonadida</taxon>
        <taxon>Hexamitidae</taxon>
        <taxon>Giardiinae</taxon>
        <taxon>Giardia</taxon>
    </lineage>
</organism>
<evidence type="ECO:0000256" key="3">
    <source>
        <dbReference type="ARBA" id="ARBA00022771"/>
    </source>
</evidence>
<feature type="compositionally biased region" description="Basic and acidic residues" evidence="6">
    <location>
        <begin position="169"/>
        <end position="178"/>
    </location>
</feature>
<evidence type="ECO:0000256" key="6">
    <source>
        <dbReference type="SAM" id="MobiDB-lite"/>
    </source>
</evidence>